<reference evidence="2" key="2">
    <citation type="submission" date="2018-05" db="EMBL/GenBank/DDBJ databases">
        <title>OmerRS3 (Oryza meridionalis Reference Sequence Version 3).</title>
        <authorList>
            <person name="Zhang J."/>
            <person name="Kudrna D."/>
            <person name="Lee S."/>
            <person name="Talag J."/>
            <person name="Welchert J."/>
            <person name="Wing R.A."/>
        </authorList>
    </citation>
    <scope>NUCLEOTIDE SEQUENCE [LARGE SCALE GENOMIC DNA]</scope>
    <source>
        <strain evidence="2">cv. OR44</strain>
    </source>
</reference>
<evidence type="ECO:0000313" key="2">
    <source>
        <dbReference type="EnsemblPlants" id="OMERI05G10390.1"/>
    </source>
</evidence>
<evidence type="ECO:0000313" key="3">
    <source>
        <dbReference type="Proteomes" id="UP000008021"/>
    </source>
</evidence>
<organism evidence="2">
    <name type="scientific">Oryza meridionalis</name>
    <dbReference type="NCBI Taxonomy" id="40149"/>
    <lineage>
        <taxon>Eukaryota</taxon>
        <taxon>Viridiplantae</taxon>
        <taxon>Streptophyta</taxon>
        <taxon>Embryophyta</taxon>
        <taxon>Tracheophyta</taxon>
        <taxon>Spermatophyta</taxon>
        <taxon>Magnoliopsida</taxon>
        <taxon>Liliopsida</taxon>
        <taxon>Poales</taxon>
        <taxon>Poaceae</taxon>
        <taxon>BOP clade</taxon>
        <taxon>Oryzoideae</taxon>
        <taxon>Oryzeae</taxon>
        <taxon>Oryzinae</taxon>
        <taxon>Oryza</taxon>
    </lineage>
</organism>
<dbReference type="Gramene" id="OMERI05G10390.1">
    <property type="protein sequence ID" value="OMERI05G10390.1"/>
    <property type="gene ID" value="OMERI05G10390"/>
</dbReference>
<feature type="region of interest" description="Disordered" evidence="1">
    <location>
        <begin position="48"/>
        <end position="83"/>
    </location>
</feature>
<dbReference type="HOGENOM" id="CLU_2546442_0_0_1"/>
<feature type="compositionally biased region" description="Polar residues" evidence="1">
    <location>
        <begin position="59"/>
        <end position="83"/>
    </location>
</feature>
<dbReference type="Proteomes" id="UP000008021">
    <property type="component" value="Chromosome 5"/>
</dbReference>
<name>A0A0E0DPX2_9ORYZ</name>
<accession>A0A0E0DPX2</accession>
<dbReference type="AlphaFoldDB" id="A0A0E0DPX2"/>
<keyword evidence="3" id="KW-1185">Reference proteome</keyword>
<proteinExistence type="predicted"/>
<sequence length="83" mass="8862">MAENSRATHVILGGHTEEQYLQPVQSAMFPSSCSENVFLEDQGCSGVGDAQLAEPVPSGSPSETENSTFRLAEQSSTAYTVCY</sequence>
<reference evidence="2" key="1">
    <citation type="submission" date="2015-04" db="UniProtKB">
        <authorList>
            <consortium name="EnsemblPlants"/>
        </authorList>
    </citation>
    <scope>IDENTIFICATION</scope>
</reference>
<protein>
    <submittedName>
        <fullName evidence="2">Uncharacterized protein</fullName>
    </submittedName>
</protein>
<evidence type="ECO:0000256" key="1">
    <source>
        <dbReference type="SAM" id="MobiDB-lite"/>
    </source>
</evidence>
<dbReference type="EnsemblPlants" id="OMERI05G10390.1">
    <property type="protein sequence ID" value="OMERI05G10390.1"/>
    <property type="gene ID" value="OMERI05G10390"/>
</dbReference>